<dbReference type="Gene3D" id="1.25.40.10">
    <property type="entry name" value="Tetratricopeptide repeat domain"/>
    <property type="match status" value="1"/>
</dbReference>
<gene>
    <name evidence="1" type="ORF">ACFQB0_12005</name>
</gene>
<accession>A0ABW1VJB4</accession>
<dbReference type="SUPFAM" id="SSF48452">
    <property type="entry name" value="TPR-like"/>
    <property type="match status" value="1"/>
</dbReference>
<proteinExistence type="predicted"/>
<sequence>MEVANEALRQARFTGDREQLAAARLRRAQVLQFQGKLPEAASEMTAIAEEAATHEWTRIEAFARQHRGKVHFDQGDLVAALADFKAAVFLREKHGASADQLESSLTAVLIVESILDERHAAP</sequence>
<dbReference type="EMBL" id="JBHSTP010000003">
    <property type="protein sequence ID" value="MFC6356829.1"/>
    <property type="molecule type" value="Genomic_DNA"/>
</dbReference>
<organism evidence="1 2">
    <name type="scientific">Luethyella okanaganae</name>
    <dbReference type="NCBI Taxonomy" id="69372"/>
    <lineage>
        <taxon>Bacteria</taxon>
        <taxon>Bacillati</taxon>
        <taxon>Actinomycetota</taxon>
        <taxon>Actinomycetes</taxon>
        <taxon>Micrococcales</taxon>
        <taxon>Microbacteriaceae</taxon>
        <taxon>Luethyella</taxon>
    </lineage>
</organism>
<evidence type="ECO:0000313" key="1">
    <source>
        <dbReference type="EMBL" id="MFC6356829.1"/>
    </source>
</evidence>
<reference evidence="2" key="1">
    <citation type="journal article" date="2019" name="Int. J. Syst. Evol. Microbiol.">
        <title>The Global Catalogue of Microorganisms (GCM) 10K type strain sequencing project: providing services to taxonomists for standard genome sequencing and annotation.</title>
        <authorList>
            <consortium name="The Broad Institute Genomics Platform"/>
            <consortium name="The Broad Institute Genome Sequencing Center for Infectious Disease"/>
            <person name="Wu L."/>
            <person name="Ma J."/>
        </authorList>
    </citation>
    <scope>NUCLEOTIDE SEQUENCE [LARGE SCALE GENOMIC DNA]</scope>
    <source>
        <strain evidence="2">CCUG 43304</strain>
    </source>
</reference>
<keyword evidence="2" id="KW-1185">Reference proteome</keyword>
<dbReference type="InterPro" id="IPR011990">
    <property type="entry name" value="TPR-like_helical_dom_sf"/>
</dbReference>
<protein>
    <recommendedName>
        <fullName evidence="3">Tetratricopeptide repeat protein</fullName>
    </recommendedName>
</protein>
<dbReference type="RefSeq" id="WP_386731878.1">
    <property type="nucleotide sequence ID" value="NZ_JBHSTP010000003.1"/>
</dbReference>
<evidence type="ECO:0008006" key="3">
    <source>
        <dbReference type="Google" id="ProtNLM"/>
    </source>
</evidence>
<evidence type="ECO:0000313" key="2">
    <source>
        <dbReference type="Proteomes" id="UP001596306"/>
    </source>
</evidence>
<comment type="caution">
    <text evidence="1">The sequence shown here is derived from an EMBL/GenBank/DDBJ whole genome shotgun (WGS) entry which is preliminary data.</text>
</comment>
<dbReference type="Proteomes" id="UP001596306">
    <property type="component" value="Unassembled WGS sequence"/>
</dbReference>
<name>A0ABW1VJB4_9MICO</name>